<evidence type="ECO:0008006" key="5">
    <source>
        <dbReference type="Google" id="ProtNLM"/>
    </source>
</evidence>
<feature type="transmembrane region" description="Helical" evidence="2">
    <location>
        <begin position="100"/>
        <end position="119"/>
    </location>
</feature>
<evidence type="ECO:0000313" key="4">
    <source>
        <dbReference type="Proteomes" id="UP001597402"/>
    </source>
</evidence>
<evidence type="ECO:0000256" key="1">
    <source>
        <dbReference type="SAM" id="MobiDB-lite"/>
    </source>
</evidence>
<feature type="region of interest" description="Disordered" evidence="1">
    <location>
        <begin position="152"/>
        <end position="187"/>
    </location>
</feature>
<evidence type="ECO:0000256" key="2">
    <source>
        <dbReference type="SAM" id="Phobius"/>
    </source>
</evidence>
<dbReference type="Proteomes" id="UP001597402">
    <property type="component" value="Unassembled WGS sequence"/>
</dbReference>
<proteinExistence type="predicted"/>
<comment type="caution">
    <text evidence="3">The sequence shown here is derived from an EMBL/GenBank/DDBJ whole genome shotgun (WGS) entry which is preliminary data.</text>
</comment>
<keyword evidence="2" id="KW-1133">Transmembrane helix</keyword>
<dbReference type="EMBL" id="JBHUHP010000016">
    <property type="protein sequence ID" value="MFD2093261.1"/>
    <property type="molecule type" value="Genomic_DNA"/>
</dbReference>
<keyword evidence="2" id="KW-0812">Transmembrane</keyword>
<protein>
    <recommendedName>
        <fullName evidence="5">Anti-sigma factor RsiW</fullName>
    </recommendedName>
</protein>
<reference evidence="4" key="1">
    <citation type="journal article" date="2019" name="Int. J. Syst. Evol. Microbiol.">
        <title>The Global Catalogue of Microorganisms (GCM) 10K type strain sequencing project: providing services to taxonomists for standard genome sequencing and annotation.</title>
        <authorList>
            <consortium name="The Broad Institute Genomics Platform"/>
            <consortium name="The Broad Institute Genome Sequencing Center for Infectious Disease"/>
            <person name="Wu L."/>
            <person name="Ma J."/>
        </authorList>
    </citation>
    <scope>NUCLEOTIDE SEQUENCE [LARGE SCALE GENOMIC DNA]</scope>
    <source>
        <strain evidence="4">JCM 3338</strain>
    </source>
</reference>
<name>A0ABW4XCU6_9ACTN</name>
<gene>
    <name evidence="3" type="ORF">ACFSHS_16985</name>
</gene>
<evidence type="ECO:0000313" key="3">
    <source>
        <dbReference type="EMBL" id="MFD2093261.1"/>
    </source>
</evidence>
<sequence length="365" mass="37590">MRHPSEGVLRRLVDEPAGVTDDDRTHVAGCPTCLRALDTVRADARLVGSALAPSGTATVDPDAAWARLTATAAAPPASTAVFRPAPSPARGRWRTTVRRPVVAALSAVVLVTGAGVAAANDWLPIFRTERVDPVEVTSTELVRLPDLSAYGDLQITQEPNPEQVADAETARERSGLDVPEVAELPEGVSGDPAYQVAGVVGATFTFSAAKAAQAAAAEGEVPPAPPAGLDGSQLRLEAGPGVAAIWSQPTGVPTLVVARVGAPKVYSSGVPFETVRDYLLSLPGLPPSLADQLEQLSDERGVLPLPVPAEMVTSSTADVDGAEATVLTSRNGLFAGVVWVEDGVMTGVAGSLSADELLSVARDLR</sequence>
<accession>A0ABW4XCU6</accession>
<dbReference type="RefSeq" id="WP_376878613.1">
    <property type="nucleotide sequence ID" value="NZ_JBHUHP010000016.1"/>
</dbReference>
<keyword evidence="2" id="KW-0472">Membrane</keyword>
<organism evidence="3 4">
    <name type="scientific">Blastococcus deserti</name>
    <dbReference type="NCBI Taxonomy" id="2259033"/>
    <lineage>
        <taxon>Bacteria</taxon>
        <taxon>Bacillati</taxon>
        <taxon>Actinomycetota</taxon>
        <taxon>Actinomycetes</taxon>
        <taxon>Geodermatophilales</taxon>
        <taxon>Geodermatophilaceae</taxon>
        <taxon>Blastococcus</taxon>
    </lineage>
</organism>
<keyword evidence="4" id="KW-1185">Reference proteome</keyword>